<evidence type="ECO:0000256" key="2">
    <source>
        <dbReference type="SAM" id="MobiDB-lite"/>
    </source>
</evidence>
<comment type="caution">
    <text evidence="3">The sequence shown here is derived from an EMBL/GenBank/DDBJ whole genome shotgun (WGS) entry which is preliminary data.</text>
</comment>
<feature type="compositionally biased region" description="Basic and acidic residues" evidence="2">
    <location>
        <begin position="22"/>
        <end position="32"/>
    </location>
</feature>
<feature type="region of interest" description="Disordered" evidence="2">
    <location>
        <begin position="87"/>
        <end position="157"/>
    </location>
</feature>
<feature type="compositionally biased region" description="Acidic residues" evidence="2">
    <location>
        <begin position="492"/>
        <end position="504"/>
    </location>
</feature>
<proteinExistence type="predicted"/>
<dbReference type="EMBL" id="JAACJN010000002">
    <property type="protein sequence ID" value="KAF5393300.1"/>
    <property type="molecule type" value="Genomic_DNA"/>
</dbReference>
<feature type="compositionally biased region" description="Acidic residues" evidence="2">
    <location>
        <begin position="916"/>
        <end position="932"/>
    </location>
</feature>
<feature type="compositionally biased region" description="Polar residues" evidence="2">
    <location>
        <begin position="452"/>
        <end position="461"/>
    </location>
</feature>
<dbReference type="AlphaFoldDB" id="A0A8H5I1Y9"/>
<protein>
    <submittedName>
        <fullName evidence="3">Uncharacterized protein</fullName>
    </submittedName>
</protein>
<evidence type="ECO:0000313" key="3">
    <source>
        <dbReference type="EMBL" id="KAF5393300.1"/>
    </source>
</evidence>
<accession>A0A8H5I1Y9</accession>
<feature type="region of interest" description="Disordered" evidence="2">
    <location>
        <begin position="1"/>
        <end position="63"/>
    </location>
</feature>
<feature type="region of interest" description="Disordered" evidence="2">
    <location>
        <begin position="448"/>
        <end position="504"/>
    </location>
</feature>
<feature type="coiled-coil region" evidence="1">
    <location>
        <begin position="260"/>
        <end position="287"/>
    </location>
</feature>
<keyword evidence="1" id="KW-0175">Coiled coil</keyword>
<feature type="region of interest" description="Disordered" evidence="2">
    <location>
        <begin position="907"/>
        <end position="932"/>
    </location>
</feature>
<feature type="compositionally biased region" description="Polar residues" evidence="2">
    <location>
        <begin position="390"/>
        <end position="401"/>
    </location>
</feature>
<feature type="compositionally biased region" description="Pro residues" evidence="2">
    <location>
        <begin position="184"/>
        <end position="195"/>
    </location>
</feature>
<organism evidence="3 4">
    <name type="scientific">Collybiopsis confluens</name>
    <dbReference type="NCBI Taxonomy" id="2823264"/>
    <lineage>
        <taxon>Eukaryota</taxon>
        <taxon>Fungi</taxon>
        <taxon>Dikarya</taxon>
        <taxon>Basidiomycota</taxon>
        <taxon>Agaricomycotina</taxon>
        <taxon>Agaricomycetes</taxon>
        <taxon>Agaricomycetidae</taxon>
        <taxon>Agaricales</taxon>
        <taxon>Marasmiineae</taxon>
        <taxon>Omphalotaceae</taxon>
        <taxon>Collybiopsis</taxon>
    </lineage>
</organism>
<sequence>MDDDEYDVYDDLDPQTLAALDQIEKADGEKRNSSANINPPPKRQKTDSGWRATGAPKNSSFDLDELPEISLCQNSYTFQQLDVAKSPSLTPQAHSAKDADRRAPVVNNARKVLKPQQVGRISHPQKPLSNASKAGFSKLPVNRPQQTSNAPPSYRPRNPQLLEKIAAALDAPSPHPLALERVPYPQPPAPRPPAPAPASLRYVPAVAVVASRTQTNAPSPSPAPPLRHTPAVASCAPTSAIQIDVPSSSPALPAILNDELNQFKIQLEKMRSENEKIQVSLKEAREAHMAKVGEVTVLRRGMQKTAEDHASQIAKFKSAKEEADAKQASMQRDLKEEMERLRTQFIFKAKLESNSRKVPASARKAVREVTGFTQSPFAVARASSAVTAIQSTPVRPSSTARLQARSPEKNRKSAILPGFENAFEESTPKRPLRNERVSISPEIHRPLFAGEFQSQGLPSKNISRRTESTFPDDGFNTDVDVPKTAPQSSPMADEDYGMEDDDDDDSMEEVHFKWKAELTRVILTHVHSSYTRPTLQLLAEQSSSVASSEEYSSQIYRIMEVIASTAIETDYDRAISIVARCMVSICFALNLSNLMLPLIPLLNLMSTLTYSFPSFNTTILGQDFENKNDTSILVLLCDIIIHRLDIQKHSGETLILATEVLSLTESFCWRTPEETIAKLDIVAQNRDVVMILVHSSQPIGFLVRATRLLIFMSIHPRLASSLLSLPTQTLIEETERASVQKIPQLDRLCSYLIDTKHRKLRQNVVTLFMVLSQAHSEALAALTSSTAVIPSLILYLTHMSSPIWEEDESLISSPSSISSTIRSLNQTTYLLHYLVFRFQPEMTLKLKLQHAPHRWFNGVAHMFIVTFGRLSYAPIPEWMELEKKAEFAAVRDAARELLELVVPGPEGDSVYKAYHDEEEDEGDMEEDLLGDA</sequence>
<keyword evidence="4" id="KW-1185">Reference proteome</keyword>
<gene>
    <name evidence="3" type="ORF">D9757_000667</name>
</gene>
<dbReference type="Proteomes" id="UP000518752">
    <property type="component" value="Unassembled WGS sequence"/>
</dbReference>
<evidence type="ECO:0000313" key="4">
    <source>
        <dbReference type="Proteomes" id="UP000518752"/>
    </source>
</evidence>
<dbReference type="OrthoDB" id="3366922at2759"/>
<evidence type="ECO:0000256" key="1">
    <source>
        <dbReference type="SAM" id="Coils"/>
    </source>
</evidence>
<feature type="compositionally biased region" description="Acidic residues" evidence="2">
    <location>
        <begin position="1"/>
        <end position="13"/>
    </location>
</feature>
<feature type="region of interest" description="Disordered" evidence="2">
    <location>
        <begin position="176"/>
        <end position="195"/>
    </location>
</feature>
<feature type="region of interest" description="Disordered" evidence="2">
    <location>
        <begin position="390"/>
        <end position="411"/>
    </location>
</feature>
<reference evidence="3 4" key="1">
    <citation type="journal article" date="2020" name="ISME J.">
        <title>Uncovering the hidden diversity of litter-decomposition mechanisms in mushroom-forming fungi.</title>
        <authorList>
            <person name="Floudas D."/>
            <person name="Bentzer J."/>
            <person name="Ahren D."/>
            <person name="Johansson T."/>
            <person name="Persson P."/>
            <person name="Tunlid A."/>
        </authorList>
    </citation>
    <scope>NUCLEOTIDE SEQUENCE [LARGE SCALE GENOMIC DNA]</scope>
    <source>
        <strain evidence="3 4">CBS 406.79</strain>
    </source>
</reference>
<name>A0A8H5I1Y9_9AGAR</name>